<feature type="compositionally biased region" description="Basic and acidic residues" evidence="5">
    <location>
        <begin position="949"/>
        <end position="959"/>
    </location>
</feature>
<feature type="compositionally biased region" description="Basic and acidic residues" evidence="5">
    <location>
        <begin position="967"/>
        <end position="986"/>
    </location>
</feature>
<dbReference type="SUPFAM" id="SSF48452">
    <property type="entry name" value="TPR-like"/>
    <property type="match status" value="2"/>
</dbReference>
<dbReference type="EMBL" id="CP036263">
    <property type="protein sequence ID" value="QDS99846.1"/>
    <property type="molecule type" value="Genomic_DNA"/>
</dbReference>
<dbReference type="Gene3D" id="1.25.40.10">
    <property type="entry name" value="Tetratricopeptide repeat domain"/>
    <property type="match status" value="3"/>
</dbReference>
<keyword evidence="6" id="KW-0812">Transmembrane</keyword>
<evidence type="ECO:0000256" key="5">
    <source>
        <dbReference type="SAM" id="MobiDB-lite"/>
    </source>
</evidence>
<sequence length="1010" mass="111762">MSHSDADHNLLVGVLALQLDFISREQLIAATKAWSGQREVPLVDLLESQGALHAGERELLAGLVEKHLARHGNNAVESLASIDAGAVVLEMADALGDRSLEETIQLLSVGGAQTPIAPTPDEPLDRFATAAPIPQSPSDALTTAESPSPAAGSANDETLPFIPQGGSREISFKVNDGSNQSTGAADRYTIIKPFQRGGLGQVSIARDEEINREVALKEILPKHADSTEARSRFLLEAEITGSLEHPGVVPVYGLGQYADGRPFYAMRFIRGDNLKLAIESFRNDFPLDAQGAKRQQGGDYELRFRQLLGRFVDVCHAIEYAHNRCVLHRDLKPGNIMLGKYGETLVVDWGLAKTIDADENPTDTVELPLQPLSSDGSTATQMGTVVGTPAYMSPEQAAGQLDRLGPATDIYSLGATLFHLLTGQPPFSDAHPTMLLECVRQGKFTKPRFFDASIPRALEAICLKAMQRDIPDRYLTAGDLSDDIERWLADEPVRAYEDPLSARIFRWMRKHRSLVVGSAGVLTVTAIGLTLGVLLLGAANRRVEAQRARAEQNFTLAREAVNDYFISVSEDTLLNQSGMQPLRDELLKQALAYYEEFLSSGQVDDSMRDEIAQANYYVGRIKHKIDSPSAAIPFYDLAIQSYQALLPAGERIPASGDLSKSDEQRFYEFGRTLNAKATSLLKLSQIEQARSYFMQARVIRQQLLARFPENVEYLRTLANSIMNMGTMKLGEGDQAAGLTLLDEAQTMREERLNTESSNAKLLSDAGKGSYNLGRLHGEMEEYESAFQHYLQAVKYFEMLGELDLNDMDAQFNLAICYRTLGDQQDLAEAEQVTQADAYYEKAVSLLNRLAIRNPQEPRYKANLATTEINRAWMLVDSGNSEAAIKPLTKAIETLKGMVEQFPNVPLYVIDLAHAERNYGEILIELGQGETGLEQLERSRDRFAELARQHPANREYKQQSEEAEELLEEIRNMEKSPDESGNKSEDKEIADEEIEREEAMKADDKISASDP</sequence>
<gene>
    <name evidence="8" type="primary">pknD_5</name>
    <name evidence="8" type="ORF">HG15A2_31770</name>
</gene>
<dbReference type="EC" id="2.7.11.1" evidence="8"/>
<reference evidence="8 9" key="1">
    <citation type="submission" date="2019-02" db="EMBL/GenBank/DDBJ databases">
        <title>Deep-cultivation of Planctomycetes and their phenomic and genomic characterization uncovers novel biology.</title>
        <authorList>
            <person name="Wiegand S."/>
            <person name="Jogler M."/>
            <person name="Boedeker C."/>
            <person name="Pinto D."/>
            <person name="Vollmers J."/>
            <person name="Rivas-Marin E."/>
            <person name="Kohn T."/>
            <person name="Peeters S.H."/>
            <person name="Heuer A."/>
            <person name="Rast P."/>
            <person name="Oberbeckmann S."/>
            <person name="Bunk B."/>
            <person name="Jeske O."/>
            <person name="Meyerdierks A."/>
            <person name="Storesund J.E."/>
            <person name="Kallscheuer N."/>
            <person name="Luecker S."/>
            <person name="Lage O.M."/>
            <person name="Pohl T."/>
            <person name="Merkel B.J."/>
            <person name="Hornburger P."/>
            <person name="Mueller R.-W."/>
            <person name="Bruemmer F."/>
            <person name="Labrenz M."/>
            <person name="Spormann A.M."/>
            <person name="Op den Camp H."/>
            <person name="Overmann J."/>
            <person name="Amann R."/>
            <person name="Jetten M.S.M."/>
            <person name="Mascher T."/>
            <person name="Medema M.H."/>
            <person name="Devos D.P."/>
            <person name="Kaster A.-K."/>
            <person name="Ovreas L."/>
            <person name="Rohde M."/>
            <person name="Galperin M.Y."/>
            <person name="Jogler C."/>
        </authorList>
    </citation>
    <scope>NUCLEOTIDE SEQUENCE [LARGE SCALE GENOMIC DNA]</scope>
    <source>
        <strain evidence="8 9">HG15A2</strain>
    </source>
</reference>
<dbReference type="GO" id="GO:0005524">
    <property type="term" value="F:ATP binding"/>
    <property type="evidence" value="ECO:0007669"/>
    <property type="project" value="UniProtKB-KW"/>
</dbReference>
<dbReference type="SMART" id="SM00220">
    <property type="entry name" value="S_TKc"/>
    <property type="match status" value="1"/>
</dbReference>
<protein>
    <submittedName>
        <fullName evidence="8">Serine/threonine-protein kinase PknD</fullName>
        <ecNumber evidence="8">2.7.11.1</ecNumber>
    </submittedName>
</protein>
<evidence type="ECO:0000256" key="1">
    <source>
        <dbReference type="ARBA" id="ARBA00022679"/>
    </source>
</evidence>
<feature type="transmembrane region" description="Helical" evidence="6">
    <location>
        <begin position="513"/>
        <end position="539"/>
    </location>
</feature>
<dbReference type="SUPFAM" id="SSF56112">
    <property type="entry name" value="Protein kinase-like (PK-like)"/>
    <property type="match status" value="1"/>
</dbReference>
<evidence type="ECO:0000256" key="3">
    <source>
        <dbReference type="ARBA" id="ARBA00022777"/>
    </source>
</evidence>
<feature type="compositionally biased region" description="Basic and acidic residues" evidence="5">
    <location>
        <begin position="996"/>
        <end position="1010"/>
    </location>
</feature>
<dbReference type="RefSeq" id="WP_145061007.1">
    <property type="nucleotide sequence ID" value="NZ_CP036263.1"/>
</dbReference>
<feature type="region of interest" description="Disordered" evidence="5">
    <location>
        <begin position="949"/>
        <end position="1010"/>
    </location>
</feature>
<keyword evidence="1 8" id="KW-0808">Transferase</keyword>
<evidence type="ECO:0000256" key="2">
    <source>
        <dbReference type="ARBA" id="ARBA00022741"/>
    </source>
</evidence>
<dbReference type="InterPro" id="IPR008271">
    <property type="entry name" value="Ser/Thr_kinase_AS"/>
</dbReference>
<evidence type="ECO:0000313" key="9">
    <source>
        <dbReference type="Proteomes" id="UP000319852"/>
    </source>
</evidence>
<organism evidence="8 9">
    <name type="scientific">Adhaeretor mobilis</name>
    <dbReference type="NCBI Taxonomy" id="1930276"/>
    <lineage>
        <taxon>Bacteria</taxon>
        <taxon>Pseudomonadati</taxon>
        <taxon>Planctomycetota</taxon>
        <taxon>Planctomycetia</taxon>
        <taxon>Pirellulales</taxon>
        <taxon>Lacipirellulaceae</taxon>
        <taxon>Adhaeretor</taxon>
    </lineage>
</organism>
<dbReference type="Proteomes" id="UP000319852">
    <property type="component" value="Chromosome"/>
</dbReference>
<dbReference type="GO" id="GO:0004674">
    <property type="term" value="F:protein serine/threonine kinase activity"/>
    <property type="evidence" value="ECO:0007669"/>
    <property type="project" value="UniProtKB-EC"/>
</dbReference>
<dbReference type="InterPro" id="IPR011009">
    <property type="entry name" value="Kinase-like_dom_sf"/>
</dbReference>
<dbReference type="KEGG" id="amob:HG15A2_31770"/>
<dbReference type="PROSITE" id="PS00108">
    <property type="entry name" value="PROTEIN_KINASE_ST"/>
    <property type="match status" value="1"/>
</dbReference>
<dbReference type="CDD" id="cd14014">
    <property type="entry name" value="STKc_PknB_like"/>
    <property type="match status" value="1"/>
</dbReference>
<keyword evidence="6" id="KW-1133">Transmembrane helix</keyword>
<dbReference type="SMART" id="SM00028">
    <property type="entry name" value="TPR"/>
    <property type="match status" value="4"/>
</dbReference>
<name>A0A517MYA9_9BACT</name>
<evidence type="ECO:0000256" key="6">
    <source>
        <dbReference type="SAM" id="Phobius"/>
    </source>
</evidence>
<dbReference type="OrthoDB" id="6111975at2"/>
<accession>A0A517MYA9</accession>
<dbReference type="PROSITE" id="PS50011">
    <property type="entry name" value="PROTEIN_KINASE_DOM"/>
    <property type="match status" value="1"/>
</dbReference>
<dbReference type="PANTHER" id="PTHR43289:SF6">
    <property type="entry name" value="SERINE_THREONINE-PROTEIN KINASE NEKL-3"/>
    <property type="match status" value="1"/>
</dbReference>
<dbReference type="InterPro" id="IPR011990">
    <property type="entry name" value="TPR-like_helical_dom_sf"/>
</dbReference>
<feature type="domain" description="Protein kinase" evidence="7">
    <location>
        <begin position="188"/>
        <end position="488"/>
    </location>
</feature>
<keyword evidence="6" id="KW-0472">Membrane</keyword>
<evidence type="ECO:0000256" key="4">
    <source>
        <dbReference type="ARBA" id="ARBA00022840"/>
    </source>
</evidence>
<keyword evidence="2" id="KW-0547">Nucleotide-binding</keyword>
<keyword evidence="4" id="KW-0067">ATP-binding</keyword>
<dbReference type="Pfam" id="PF00069">
    <property type="entry name" value="Pkinase"/>
    <property type="match status" value="1"/>
</dbReference>
<feature type="region of interest" description="Disordered" evidence="5">
    <location>
        <begin position="128"/>
        <end position="167"/>
    </location>
</feature>
<dbReference type="PANTHER" id="PTHR43289">
    <property type="entry name" value="MITOGEN-ACTIVATED PROTEIN KINASE KINASE KINASE 20-RELATED"/>
    <property type="match status" value="1"/>
</dbReference>
<evidence type="ECO:0000313" key="8">
    <source>
        <dbReference type="EMBL" id="QDS99846.1"/>
    </source>
</evidence>
<dbReference type="Gene3D" id="3.30.200.20">
    <property type="entry name" value="Phosphorylase Kinase, domain 1"/>
    <property type="match status" value="1"/>
</dbReference>
<keyword evidence="9" id="KW-1185">Reference proteome</keyword>
<proteinExistence type="predicted"/>
<evidence type="ECO:0000259" key="7">
    <source>
        <dbReference type="PROSITE" id="PS50011"/>
    </source>
</evidence>
<dbReference type="InterPro" id="IPR019734">
    <property type="entry name" value="TPR_rpt"/>
</dbReference>
<dbReference type="InterPro" id="IPR000719">
    <property type="entry name" value="Prot_kinase_dom"/>
</dbReference>
<feature type="compositionally biased region" description="Polar residues" evidence="5">
    <location>
        <begin position="136"/>
        <end position="146"/>
    </location>
</feature>
<dbReference type="AlphaFoldDB" id="A0A517MYA9"/>
<keyword evidence="3 8" id="KW-0418">Kinase</keyword>
<dbReference type="Gene3D" id="1.10.510.10">
    <property type="entry name" value="Transferase(Phosphotransferase) domain 1"/>
    <property type="match status" value="1"/>
</dbReference>